<sequence>MAHNGHGGILTTKQTKKKKERKKRISSFSNRSFHPTAFIIDCKGRPLSTARDDQDIDYRSRDMTGSDKQELLIYGLIQTGPEREHTRHFLDDSLPLFHHCHQRAA</sequence>
<dbReference type="GeneID" id="24408269"/>
<evidence type="ECO:0000313" key="3">
    <source>
        <dbReference type="Proteomes" id="UP000008782"/>
    </source>
</evidence>
<dbReference type="Proteomes" id="UP000008782">
    <property type="component" value="Unassembled WGS sequence"/>
</dbReference>
<dbReference type="EMBL" id="GG697338">
    <property type="protein sequence ID" value="EFQ27760.1"/>
    <property type="molecule type" value="Genomic_DNA"/>
</dbReference>
<dbReference type="HOGENOM" id="CLU_2236400_0_0_1"/>
<organism evidence="3">
    <name type="scientific">Colletotrichum graminicola (strain M1.001 / M2 / FGSC 10212)</name>
    <name type="common">Maize anthracnose fungus</name>
    <name type="synonym">Glomerella graminicola</name>
    <dbReference type="NCBI Taxonomy" id="645133"/>
    <lineage>
        <taxon>Eukaryota</taxon>
        <taxon>Fungi</taxon>
        <taxon>Dikarya</taxon>
        <taxon>Ascomycota</taxon>
        <taxon>Pezizomycotina</taxon>
        <taxon>Sordariomycetes</taxon>
        <taxon>Hypocreomycetidae</taxon>
        <taxon>Glomerellales</taxon>
        <taxon>Glomerellaceae</taxon>
        <taxon>Colletotrichum</taxon>
        <taxon>Colletotrichum graminicola species complex</taxon>
    </lineage>
</organism>
<dbReference type="AlphaFoldDB" id="E3QA72"/>
<evidence type="ECO:0000313" key="2">
    <source>
        <dbReference type="EMBL" id="EFQ27760.1"/>
    </source>
</evidence>
<feature type="region of interest" description="Disordered" evidence="1">
    <location>
        <begin position="1"/>
        <end position="30"/>
    </location>
</feature>
<dbReference type="OrthoDB" id="10507043at2759"/>
<gene>
    <name evidence="2" type="ORF">GLRG_02904</name>
</gene>
<reference evidence="3" key="1">
    <citation type="journal article" date="2012" name="Nat. Genet.">
        <title>Lifestyle transitions in plant pathogenic Colletotrichum fungi deciphered by genome and transcriptome analyses.</title>
        <authorList>
            <person name="O'Connell R.J."/>
            <person name="Thon M.R."/>
            <person name="Hacquard S."/>
            <person name="Amyotte S.G."/>
            <person name="Kleemann J."/>
            <person name="Torres M.F."/>
            <person name="Damm U."/>
            <person name="Buiate E.A."/>
            <person name="Epstein L."/>
            <person name="Alkan N."/>
            <person name="Altmueller J."/>
            <person name="Alvarado-Balderrama L."/>
            <person name="Bauser C.A."/>
            <person name="Becker C."/>
            <person name="Birren B.W."/>
            <person name="Chen Z."/>
            <person name="Choi J."/>
            <person name="Crouch J.A."/>
            <person name="Duvick J.P."/>
            <person name="Farman M.A."/>
            <person name="Gan P."/>
            <person name="Heiman D."/>
            <person name="Henrissat B."/>
            <person name="Howard R.J."/>
            <person name="Kabbage M."/>
            <person name="Koch C."/>
            <person name="Kracher B."/>
            <person name="Kubo Y."/>
            <person name="Law A.D."/>
            <person name="Lebrun M.-H."/>
            <person name="Lee Y.-H."/>
            <person name="Miyara I."/>
            <person name="Moore N."/>
            <person name="Neumann U."/>
            <person name="Nordstroem K."/>
            <person name="Panaccione D.G."/>
            <person name="Panstruga R."/>
            <person name="Place M."/>
            <person name="Proctor R.H."/>
            <person name="Prusky D."/>
            <person name="Rech G."/>
            <person name="Reinhardt R."/>
            <person name="Rollins J.A."/>
            <person name="Rounsley S."/>
            <person name="Schardl C.L."/>
            <person name="Schwartz D.C."/>
            <person name="Shenoy N."/>
            <person name="Shirasu K."/>
            <person name="Sikhakolli U.R."/>
            <person name="Stueber K."/>
            <person name="Sukno S.A."/>
            <person name="Sweigard J.A."/>
            <person name="Takano Y."/>
            <person name="Takahara H."/>
            <person name="Trail F."/>
            <person name="van der Does H.C."/>
            <person name="Voll L.M."/>
            <person name="Will I."/>
            <person name="Young S."/>
            <person name="Zeng Q."/>
            <person name="Zhang J."/>
            <person name="Zhou S."/>
            <person name="Dickman M.B."/>
            <person name="Schulze-Lefert P."/>
            <person name="Ver Loren van Themaat E."/>
            <person name="Ma L.-J."/>
            <person name="Vaillancourt L.J."/>
        </authorList>
    </citation>
    <scope>NUCLEOTIDE SEQUENCE [LARGE SCALE GENOMIC DNA]</scope>
    <source>
        <strain evidence="3">M1.001 / M2 / FGSC 10212</strain>
    </source>
</reference>
<evidence type="ECO:0000256" key="1">
    <source>
        <dbReference type="SAM" id="MobiDB-lite"/>
    </source>
</evidence>
<proteinExistence type="predicted"/>
<dbReference type="VEuPathDB" id="FungiDB:GLRG_02904"/>
<keyword evidence="3" id="KW-1185">Reference proteome</keyword>
<protein>
    <submittedName>
        <fullName evidence="2">Uncharacterized protein</fullName>
    </submittedName>
</protein>
<name>E3QA72_COLGM</name>
<feature type="compositionally biased region" description="Basic residues" evidence="1">
    <location>
        <begin position="14"/>
        <end position="25"/>
    </location>
</feature>
<accession>E3QA72</accession>
<dbReference type="RefSeq" id="XP_008091780.1">
    <property type="nucleotide sequence ID" value="XM_008093589.1"/>
</dbReference>